<dbReference type="FunFam" id="2.40.10.10:FF:000068">
    <property type="entry name" value="transmembrane protease serine 2"/>
    <property type="match status" value="1"/>
</dbReference>
<evidence type="ECO:0000256" key="1">
    <source>
        <dbReference type="ARBA" id="ARBA00004613"/>
    </source>
</evidence>
<keyword evidence="8" id="KW-1185">Reference proteome</keyword>
<dbReference type="GO" id="GO:0005576">
    <property type="term" value="C:extracellular region"/>
    <property type="evidence" value="ECO:0007669"/>
    <property type="project" value="UniProtKB-SubCell"/>
</dbReference>
<dbReference type="InterPro" id="IPR043504">
    <property type="entry name" value="Peptidase_S1_PA_chymotrypsin"/>
</dbReference>
<dbReference type="GO" id="GO:0004252">
    <property type="term" value="F:serine-type endopeptidase activity"/>
    <property type="evidence" value="ECO:0007669"/>
    <property type="project" value="InterPro"/>
</dbReference>
<name>A0AAN8X621_HALRR</name>
<dbReference type="FunFam" id="2.40.10.10:FF:000054">
    <property type="entry name" value="Complement C1r subcomponent"/>
    <property type="match status" value="1"/>
</dbReference>
<dbReference type="InterPro" id="IPR001314">
    <property type="entry name" value="Peptidase_S1A"/>
</dbReference>
<proteinExistence type="predicted"/>
<sequence>MGVTLKKIFVCAYRCSAVPQLATIRQRAIQQTAKLLAIQLLNVLQENSVVCKNGCSTTNITYLETRIVNGAKAKPGEFPYQVFIKIVWSGAYSSNCGGSIIKSKWVFTAAHCFSFFGIPAIQGEATVGVGSTTIDDLEWITTIRYINHPSFDVAQTINDLALVELSESLDFQNRPNVKPICIAEEDDVPYGGLAVASGWGSINQDEIKIPYNLQKVTVDVITVETCEDLWLASNASQSWHHRPETVICTKTPGMGACFGDSGGPLVSEISSGCWVQIGIVSWGKDCLHAYPQVYSKLSKYVQWIAENSGSDVC</sequence>
<dbReference type="PANTHER" id="PTHR24250">
    <property type="entry name" value="CHYMOTRYPSIN-RELATED"/>
    <property type="match status" value="1"/>
</dbReference>
<comment type="subcellular location">
    <subcellularLocation>
        <location evidence="1">Secreted</location>
    </subcellularLocation>
</comment>
<dbReference type="PRINTS" id="PR00722">
    <property type="entry name" value="CHYMOTRYPSIN"/>
</dbReference>
<comment type="caution">
    <text evidence="7">The sequence shown here is derived from an EMBL/GenBank/DDBJ whole genome shotgun (WGS) entry which is preliminary data.</text>
</comment>
<dbReference type="InterPro" id="IPR001254">
    <property type="entry name" value="Trypsin_dom"/>
</dbReference>
<evidence type="ECO:0000256" key="4">
    <source>
        <dbReference type="ARBA" id="ARBA00023157"/>
    </source>
</evidence>
<gene>
    <name evidence="7" type="primary">TPSG1</name>
    <name evidence="7" type="ORF">SK128_026054</name>
</gene>
<dbReference type="EMBL" id="JAXCGZ010011387">
    <property type="protein sequence ID" value="KAK7075018.1"/>
    <property type="molecule type" value="Genomic_DNA"/>
</dbReference>
<dbReference type="SMART" id="SM00020">
    <property type="entry name" value="Tryp_SPc"/>
    <property type="match status" value="1"/>
</dbReference>
<dbReference type="Proteomes" id="UP001381693">
    <property type="component" value="Unassembled WGS sequence"/>
</dbReference>
<evidence type="ECO:0000256" key="2">
    <source>
        <dbReference type="ARBA" id="ARBA00022525"/>
    </source>
</evidence>
<dbReference type="SUPFAM" id="SSF50494">
    <property type="entry name" value="Trypsin-like serine proteases"/>
    <property type="match status" value="1"/>
</dbReference>
<dbReference type="CDD" id="cd00190">
    <property type="entry name" value="Tryp_SPc"/>
    <property type="match status" value="1"/>
</dbReference>
<dbReference type="InterPro" id="IPR033116">
    <property type="entry name" value="TRYPSIN_SER"/>
</dbReference>
<evidence type="ECO:0000313" key="8">
    <source>
        <dbReference type="Proteomes" id="UP001381693"/>
    </source>
</evidence>
<keyword evidence="3" id="KW-0732">Signal</keyword>
<dbReference type="Pfam" id="PF00089">
    <property type="entry name" value="Trypsin"/>
    <property type="match status" value="1"/>
</dbReference>
<feature type="domain" description="Peptidase S1" evidence="6">
    <location>
        <begin position="67"/>
        <end position="309"/>
    </location>
</feature>
<keyword evidence="2" id="KW-0964">Secreted</keyword>
<dbReference type="InterPro" id="IPR009003">
    <property type="entry name" value="Peptidase_S1_PA"/>
</dbReference>
<keyword evidence="5" id="KW-0325">Glycoprotein</keyword>
<dbReference type="PROSITE" id="PS00135">
    <property type="entry name" value="TRYPSIN_SER"/>
    <property type="match status" value="1"/>
</dbReference>
<evidence type="ECO:0000256" key="3">
    <source>
        <dbReference type="ARBA" id="ARBA00022729"/>
    </source>
</evidence>
<evidence type="ECO:0000259" key="6">
    <source>
        <dbReference type="PROSITE" id="PS50240"/>
    </source>
</evidence>
<dbReference type="AlphaFoldDB" id="A0AAN8X621"/>
<protein>
    <submittedName>
        <fullName evidence="7">Tryptase gamma</fullName>
    </submittedName>
</protein>
<evidence type="ECO:0000256" key="5">
    <source>
        <dbReference type="ARBA" id="ARBA00023180"/>
    </source>
</evidence>
<organism evidence="7 8">
    <name type="scientific">Halocaridina rubra</name>
    <name type="common">Hawaiian red shrimp</name>
    <dbReference type="NCBI Taxonomy" id="373956"/>
    <lineage>
        <taxon>Eukaryota</taxon>
        <taxon>Metazoa</taxon>
        <taxon>Ecdysozoa</taxon>
        <taxon>Arthropoda</taxon>
        <taxon>Crustacea</taxon>
        <taxon>Multicrustacea</taxon>
        <taxon>Malacostraca</taxon>
        <taxon>Eumalacostraca</taxon>
        <taxon>Eucarida</taxon>
        <taxon>Decapoda</taxon>
        <taxon>Pleocyemata</taxon>
        <taxon>Caridea</taxon>
        <taxon>Atyoidea</taxon>
        <taxon>Atyidae</taxon>
        <taxon>Halocaridina</taxon>
    </lineage>
</organism>
<dbReference type="GO" id="GO:0006508">
    <property type="term" value="P:proteolysis"/>
    <property type="evidence" value="ECO:0007669"/>
    <property type="project" value="InterPro"/>
</dbReference>
<keyword evidence="4" id="KW-1015">Disulfide bond</keyword>
<reference evidence="7 8" key="1">
    <citation type="submission" date="2023-11" db="EMBL/GenBank/DDBJ databases">
        <title>Halocaridina rubra genome assembly.</title>
        <authorList>
            <person name="Smith C."/>
        </authorList>
    </citation>
    <scope>NUCLEOTIDE SEQUENCE [LARGE SCALE GENOMIC DNA]</scope>
    <source>
        <strain evidence="7">EP-1</strain>
        <tissue evidence="7">Whole</tissue>
    </source>
</reference>
<accession>A0AAN8X621</accession>
<dbReference type="PANTHER" id="PTHR24250:SF50">
    <property type="entry name" value="PEPTIDASE S1 DOMAIN-CONTAINING PROTEIN"/>
    <property type="match status" value="1"/>
</dbReference>
<dbReference type="Gene3D" id="2.40.10.10">
    <property type="entry name" value="Trypsin-like serine proteases"/>
    <property type="match status" value="1"/>
</dbReference>
<evidence type="ECO:0000313" key="7">
    <source>
        <dbReference type="EMBL" id="KAK7075018.1"/>
    </source>
</evidence>
<dbReference type="PROSITE" id="PS50240">
    <property type="entry name" value="TRYPSIN_DOM"/>
    <property type="match status" value="1"/>
</dbReference>